<evidence type="ECO:0000313" key="11">
    <source>
        <dbReference type="EMBL" id="EDK36664.1"/>
    </source>
</evidence>
<feature type="active site" evidence="8">
    <location>
        <position position="84"/>
    </location>
</feature>
<dbReference type="EMBL" id="CH408155">
    <property type="protein sequence ID" value="EDK36664.1"/>
    <property type="molecule type" value="Genomic_DNA"/>
</dbReference>
<gene>
    <name evidence="11" type="ORF">PGUG_00762</name>
</gene>
<accession>A5DBV7</accession>
<dbReference type="RefSeq" id="XP_001487385.1">
    <property type="nucleotide sequence ID" value="XM_001487335.1"/>
</dbReference>
<dbReference type="PANTHER" id="PTHR12383">
    <property type="entry name" value="PROTEASE FAMILY S26 MITOCHONDRIAL INNER MEMBRANE PROTEASE-RELATED"/>
    <property type="match status" value="1"/>
</dbReference>
<dbReference type="SUPFAM" id="SSF51306">
    <property type="entry name" value="LexA/Signal peptidase"/>
    <property type="match status" value="1"/>
</dbReference>
<dbReference type="InterPro" id="IPR019756">
    <property type="entry name" value="Pept_S26A_signal_pept_1_Ser-AS"/>
</dbReference>
<keyword evidence="6" id="KW-0472">Membrane</keyword>
<feature type="active site" evidence="8">
    <location>
        <position position="40"/>
    </location>
</feature>
<dbReference type="FunFam" id="2.10.109.10:FF:000018">
    <property type="entry name" value="Mitochondrial inner membrane protease subunit"/>
    <property type="match status" value="1"/>
</dbReference>
<evidence type="ECO:0000256" key="5">
    <source>
        <dbReference type="ARBA" id="ARBA00023128"/>
    </source>
</evidence>
<evidence type="ECO:0000256" key="6">
    <source>
        <dbReference type="ARBA" id="ARBA00023136"/>
    </source>
</evidence>
<dbReference type="Gene3D" id="2.10.109.10">
    <property type="entry name" value="Umud Fragment, subunit A"/>
    <property type="match status" value="1"/>
</dbReference>
<evidence type="ECO:0000256" key="4">
    <source>
        <dbReference type="ARBA" id="ARBA00022801"/>
    </source>
</evidence>
<comment type="similarity">
    <text evidence="7">Belongs to the peptidase S26 family. IMP1 subfamily.</text>
</comment>
<dbReference type="PROSITE" id="PS00760">
    <property type="entry name" value="SPASE_I_2"/>
    <property type="match status" value="1"/>
</dbReference>
<dbReference type="VEuPathDB" id="FungiDB:PGUG_00762"/>
<keyword evidence="5 9" id="KW-0496">Mitochondrion</keyword>
<evidence type="ECO:0000259" key="10">
    <source>
        <dbReference type="Pfam" id="PF10502"/>
    </source>
</evidence>
<evidence type="ECO:0000256" key="8">
    <source>
        <dbReference type="PIRSR" id="PIRSR600223-1"/>
    </source>
</evidence>
<dbReference type="KEGG" id="pgu:PGUG_00762"/>
<proteinExistence type="inferred from homology"/>
<dbReference type="GO" id="GO:0004252">
    <property type="term" value="F:serine-type endopeptidase activity"/>
    <property type="evidence" value="ECO:0007669"/>
    <property type="project" value="InterPro"/>
</dbReference>
<dbReference type="Pfam" id="PF10502">
    <property type="entry name" value="Peptidase_S26"/>
    <property type="match status" value="1"/>
</dbReference>
<dbReference type="Proteomes" id="UP000001997">
    <property type="component" value="Unassembled WGS sequence"/>
</dbReference>
<dbReference type="GeneID" id="5129057"/>
<evidence type="ECO:0000313" key="12">
    <source>
        <dbReference type="Proteomes" id="UP000001997"/>
    </source>
</evidence>
<evidence type="ECO:0000256" key="2">
    <source>
        <dbReference type="ARBA" id="ARBA00022670"/>
    </source>
</evidence>
<comment type="subcellular location">
    <subcellularLocation>
        <location evidence="1 9">Mitochondrion inner membrane</location>
    </subcellularLocation>
</comment>
<evidence type="ECO:0000256" key="9">
    <source>
        <dbReference type="RuleBase" id="RU362041"/>
    </source>
</evidence>
<dbReference type="OMA" id="LCKGPSM"/>
<dbReference type="FunCoup" id="A5DBV7">
    <property type="interactions" value="396"/>
</dbReference>
<dbReference type="HOGENOM" id="CLU_028723_4_3_1"/>
<keyword evidence="4 9" id="KW-0378">Hydrolase</keyword>
<dbReference type="GO" id="GO:0006627">
    <property type="term" value="P:protein processing involved in protein targeting to mitochondrion"/>
    <property type="evidence" value="ECO:0007669"/>
    <property type="project" value="EnsemblFungi"/>
</dbReference>
<dbReference type="PANTHER" id="PTHR12383:SF16">
    <property type="entry name" value="MITOCHONDRIAL INNER MEMBRANE PROTEASE SUBUNIT 1"/>
    <property type="match status" value="1"/>
</dbReference>
<dbReference type="AlphaFoldDB" id="A5DBV7"/>
<name>A5DBV7_PICGU</name>
<evidence type="ECO:0000256" key="1">
    <source>
        <dbReference type="ARBA" id="ARBA00004273"/>
    </source>
</evidence>
<dbReference type="OrthoDB" id="308440at2759"/>
<dbReference type="InterPro" id="IPR036286">
    <property type="entry name" value="LexA/Signal_pep-like_sf"/>
</dbReference>
<dbReference type="STRING" id="294746.A5DBV7"/>
<dbReference type="InterPro" id="IPR052064">
    <property type="entry name" value="Mito_IMP1_subunit"/>
</dbReference>
<keyword evidence="2 9" id="KW-0645">Protease</keyword>
<evidence type="ECO:0000256" key="7">
    <source>
        <dbReference type="ARBA" id="ARBA00038445"/>
    </source>
</evidence>
<dbReference type="EC" id="3.4.21.-" evidence="9"/>
<dbReference type="GO" id="GO:0042720">
    <property type="term" value="C:mitochondrial inner membrane peptidase complex"/>
    <property type="evidence" value="ECO:0007669"/>
    <property type="project" value="EnsemblFungi"/>
</dbReference>
<organism evidence="11 12">
    <name type="scientific">Meyerozyma guilliermondii (strain ATCC 6260 / CBS 566 / DSM 6381 / JCM 1539 / NBRC 10279 / NRRL Y-324)</name>
    <name type="common">Yeast</name>
    <name type="synonym">Candida guilliermondii</name>
    <dbReference type="NCBI Taxonomy" id="294746"/>
    <lineage>
        <taxon>Eukaryota</taxon>
        <taxon>Fungi</taxon>
        <taxon>Dikarya</taxon>
        <taxon>Ascomycota</taxon>
        <taxon>Saccharomycotina</taxon>
        <taxon>Pichiomycetes</taxon>
        <taxon>Debaryomycetaceae</taxon>
        <taxon>Meyerozyma</taxon>
    </lineage>
</organism>
<dbReference type="PROSITE" id="PS00501">
    <property type="entry name" value="SPASE_I_1"/>
    <property type="match status" value="1"/>
</dbReference>
<sequence length="188" mass="21034">MVLESVKFLGSTLTWTLRAGCVAHLIHEYVYEFTETRGESMLPTLQSHADYVHVLKKYKLGRNIDIGDCVVATKPSDPDHRVCKRITGMPGDVILVDPSSSSELTNSAGESAAHNGFNKYIRVPDGHVWVTGDNLCHSLDSRSYSVLPMGLIRGKIVAANSMDRGFTSPEGKWWFWNFRKITNSFIEE</sequence>
<keyword evidence="3 9" id="KW-0999">Mitochondrion inner membrane</keyword>
<dbReference type="CDD" id="cd06530">
    <property type="entry name" value="S26_SPase_I"/>
    <property type="match status" value="1"/>
</dbReference>
<dbReference type="InterPro" id="IPR019757">
    <property type="entry name" value="Pept_S26A_signal_pept_1_Lys-AS"/>
</dbReference>
<dbReference type="InterPro" id="IPR019533">
    <property type="entry name" value="Peptidase_S26"/>
</dbReference>
<evidence type="ECO:0000256" key="3">
    <source>
        <dbReference type="ARBA" id="ARBA00022792"/>
    </source>
</evidence>
<dbReference type="NCBIfam" id="TIGR02227">
    <property type="entry name" value="sigpep_I_bact"/>
    <property type="match status" value="1"/>
</dbReference>
<reference evidence="11 12" key="1">
    <citation type="journal article" date="2009" name="Nature">
        <title>Evolution of pathogenicity and sexual reproduction in eight Candida genomes.</title>
        <authorList>
            <person name="Butler G."/>
            <person name="Rasmussen M.D."/>
            <person name="Lin M.F."/>
            <person name="Santos M.A."/>
            <person name="Sakthikumar S."/>
            <person name="Munro C.A."/>
            <person name="Rheinbay E."/>
            <person name="Grabherr M."/>
            <person name="Forche A."/>
            <person name="Reedy J.L."/>
            <person name="Agrafioti I."/>
            <person name="Arnaud M.B."/>
            <person name="Bates S."/>
            <person name="Brown A.J."/>
            <person name="Brunke S."/>
            <person name="Costanzo M.C."/>
            <person name="Fitzpatrick D.A."/>
            <person name="de Groot P.W."/>
            <person name="Harris D."/>
            <person name="Hoyer L.L."/>
            <person name="Hube B."/>
            <person name="Klis F.M."/>
            <person name="Kodira C."/>
            <person name="Lennard N."/>
            <person name="Logue M.E."/>
            <person name="Martin R."/>
            <person name="Neiman A.M."/>
            <person name="Nikolaou E."/>
            <person name="Quail M.A."/>
            <person name="Quinn J."/>
            <person name="Santos M.C."/>
            <person name="Schmitzberger F.F."/>
            <person name="Sherlock G."/>
            <person name="Shah P."/>
            <person name="Silverstein K.A."/>
            <person name="Skrzypek M.S."/>
            <person name="Soll D."/>
            <person name="Staggs R."/>
            <person name="Stansfield I."/>
            <person name="Stumpf M.P."/>
            <person name="Sudbery P.E."/>
            <person name="Srikantha T."/>
            <person name="Zeng Q."/>
            <person name="Berman J."/>
            <person name="Berriman M."/>
            <person name="Heitman J."/>
            <person name="Gow N.A."/>
            <person name="Lorenz M.C."/>
            <person name="Birren B.W."/>
            <person name="Kellis M."/>
            <person name="Cuomo C.A."/>
        </authorList>
    </citation>
    <scope>NUCLEOTIDE SEQUENCE [LARGE SCALE GENOMIC DNA]</scope>
    <source>
        <strain evidence="12">ATCC 6260 / CBS 566 / DSM 6381 / JCM 1539 / NBRC 10279 / NRRL Y-324</strain>
    </source>
</reference>
<dbReference type="InParanoid" id="A5DBV7"/>
<dbReference type="eggNOG" id="KOG0171">
    <property type="taxonomic scope" value="Eukaryota"/>
</dbReference>
<keyword evidence="12" id="KW-1185">Reference proteome</keyword>
<dbReference type="InterPro" id="IPR000223">
    <property type="entry name" value="Pept_S26A_signal_pept_1"/>
</dbReference>
<protein>
    <recommendedName>
        <fullName evidence="9">Mitochondrial inner membrane protease subunit</fullName>
        <ecNumber evidence="9">3.4.21.-</ecNumber>
    </recommendedName>
</protein>
<dbReference type="GO" id="GO:0006465">
    <property type="term" value="P:signal peptide processing"/>
    <property type="evidence" value="ECO:0007669"/>
    <property type="project" value="InterPro"/>
</dbReference>
<feature type="domain" description="Peptidase S26" evidence="10">
    <location>
        <begin position="14"/>
        <end position="157"/>
    </location>
</feature>
<dbReference type="PRINTS" id="PR00727">
    <property type="entry name" value="LEADERPTASE"/>
</dbReference>